<proteinExistence type="predicted"/>
<keyword evidence="2" id="KW-0802">TPR repeat</keyword>
<dbReference type="Gene3D" id="1.25.40.10">
    <property type="entry name" value="Tetratricopeptide repeat domain"/>
    <property type="match status" value="1"/>
</dbReference>
<dbReference type="InterPro" id="IPR011990">
    <property type="entry name" value="TPR-like_helical_dom_sf"/>
</dbReference>
<feature type="region of interest" description="Disordered" evidence="4">
    <location>
        <begin position="90"/>
        <end position="165"/>
    </location>
</feature>
<dbReference type="AlphaFoldDB" id="A0A1Y2LL53"/>
<dbReference type="Proteomes" id="UP000193240">
    <property type="component" value="Unassembled WGS sequence"/>
</dbReference>
<feature type="compositionally biased region" description="Acidic residues" evidence="4">
    <location>
        <begin position="142"/>
        <end position="165"/>
    </location>
</feature>
<dbReference type="GO" id="GO:0034080">
    <property type="term" value="P:CENP-A containing chromatin assembly"/>
    <property type="evidence" value="ECO:0007669"/>
    <property type="project" value="TreeGrafter"/>
</dbReference>
<feature type="region of interest" description="Disordered" evidence="4">
    <location>
        <begin position="404"/>
        <end position="453"/>
    </location>
</feature>
<dbReference type="GO" id="GO:0042393">
    <property type="term" value="F:histone binding"/>
    <property type="evidence" value="ECO:0007669"/>
    <property type="project" value="TreeGrafter"/>
</dbReference>
<evidence type="ECO:0000313" key="7">
    <source>
        <dbReference type="Proteomes" id="UP000193240"/>
    </source>
</evidence>
<gene>
    <name evidence="6" type="ORF">B5807_11071</name>
</gene>
<sequence>MAEPTNEPLATVAESEELPKTKEKLEELTQAASLQYSLKNFSAAADHYADAVEIQAELNGETAPENAELLFYYGRALYKVAVAKSDVLGGKAAQEDKKKKKAKKEAKAEASSSGANGAKTEPSTDAAAPKPASTYFQLTGDENWDTSDDDEDEEDGDAEEEEDDFANAYEIFELARVAYQKQLDALSESTGADKGKAPVTLSPAERAIKEKLADCHGFLVEISLENERFHDAVADARSSLALQEEINPFEHENVTESHYSLSLALEFASVSKIREDNVDAERQQDESNADNGEDGINWDLRNEAAKHTQLAIDSLQARLKKEQAALASESTTLTDTQKKEKKAIIDDKKAMLEELTGRLKDLKQDPTKQTDFDSIDPSVVQGLFGSLLGADKTKQQEILKQATAQANDVSQVVRKKAKPAPKPVATDEGKGKRKLEVEEDASGKRSKTEEPSS</sequence>
<dbReference type="OMA" id="IAECHYK"/>
<dbReference type="SUPFAM" id="SSF48452">
    <property type="entry name" value="TPR-like"/>
    <property type="match status" value="1"/>
</dbReference>
<dbReference type="GO" id="GO:0006335">
    <property type="term" value="P:DNA replication-dependent chromatin assembly"/>
    <property type="evidence" value="ECO:0007669"/>
    <property type="project" value="TreeGrafter"/>
</dbReference>
<dbReference type="GO" id="GO:0005654">
    <property type="term" value="C:nucleoplasm"/>
    <property type="evidence" value="ECO:0007669"/>
    <property type="project" value="TreeGrafter"/>
</dbReference>
<evidence type="ECO:0000256" key="4">
    <source>
        <dbReference type="SAM" id="MobiDB-lite"/>
    </source>
</evidence>
<feature type="region of interest" description="Disordered" evidence="4">
    <location>
        <begin position="1"/>
        <end position="20"/>
    </location>
</feature>
<keyword evidence="3" id="KW-0175">Coiled coil</keyword>
<evidence type="ECO:0000256" key="3">
    <source>
        <dbReference type="SAM" id="Coils"/>
    </source>
</evidence>
<dbReference type="EMBL" id="KZ107858">
    <property type="protein sequence ID" value="OSS44329.1"/>
    <property type="molecule type" value="Genomic_DNA"/>
</dbReference>
<evidence type="ECO:0000256" key="1">
    <source>
        <dbReference type="ARBA" id="ARBA00022737"/>
    </source>
</evidence>
<feature type="domain" description="Tetratricopeptide SHNi-TPR" evidence="5">
    <location>
        <begin position="213"/>
        <end position="250"/>
    </location>
</feature>
<evidence type="ECO:0000256" key="2">
    <source>
        <dbReference type="ARBA" id="ARBA00022803"/>
    </source>
</evidence>
<dbReference type="Pfam" id="PF10516">
    <property type="entry name" value="SHNi-TPR"/>
    <property type="match status" value="1"/>
</dbReference>
<feature type="region of interest" description="Disordered" evidence="4">
    <location>
        <begin position="276"/>
        <end position="300"/>
    </location>
</feature>
<organism evidence="6 7">
    <name type="scientific">Epicoccum nigrum</name>
    <name type="common">Soil fungus</name>
    <name type="synonym">Epicoccum purpurascens</name>
    <dbReference type="NCBI Taxonomy" id="105696"/>
    <lineage>
        <taxon>Eukaryota</taxon>
        <taxon>Fungi</taxon>
        <taxon>Dikarya</taxon>
        <taxon>Ascomycota</taxon>
        <taxon>Pezizomycotina</taxon>
        <taxon>Dothideomycetes</taxon>
        <taxon>Pleosporomycetidae</taxon>
        <taxon>Pleosporales</taxon>
        <taxon>Pleosporineae</taxon>
        <taxon>Didymellaceae</taxon>
        <taxon>Epicoccum</taxon>
    </lineage>
</organism>
<dbReference type="STRING" id="105696.A0A1Y2LL53"/>
<dbReference type="PANTHER" id="PTHR15081">
    <property type="entry name" value="NUCLEAR AUTOANTIGENIC SPERM PROTEIN NASP -RELATED"/>
    <property type="match status" value="1"/>
</dbReference>
<dbReference type="InterPro" id="IPR051730">
    <property type="entry name" value="NASP-like"/>
</dbReference>
<feature type="compositionally biased region" description="Basic and acidic residues" evidence="4">
    <location>
        <begin position="425"/>
        <end position="453"/>
    </location>
</feature>
<name>A0A1Y2LL53_EPING</name>
<protein>
    <recommendedName>
        <fullName evidence="5">Tetratricopeptide SHNi-TPR domain-containing protein</fullName>
    </recommendedName>
</protein>
<accession>A0A1Y2LL53</accession>
<keyword evidence="1" id="KW-0677">Repeat</keyword>
<feature type="compositionally biased region" description="Basic and acidic residues" evidence="4">
    <location>
        <begin position="276"/>
        <end position="285"/>
    </location>
</feature>
<dbReference type="InParanoid" id="A0A1Y2LL53"/>
<dbReference type="InterPro" id="IPR019544">
    <property type="entry name" value="Tetratricopeptide_SHNi-TPR_dom"/>
</dbReference>
<dbReference type="PANTHER" id="PTHR15081:SF1">
    <property type="entry name" value="NUCLEAR AUTOANTIGENIC SPERM PROTEIN"/>
    <property type="match status" value="1"/>
</dbReference>
<evidence type="ECO:0000259" key="5">
    <source>
        <dbReference type="Pfam" id="PF10516"/>
    </source>
</evidence>
<feature type="compositionally biased region" description="Low complexity" evidence="4">
    <location>
        <begin position="109"/>
        <end position="119"/>
    </location>
</feature>
<feature type="coiled-coil region" evidence="3">
    <location>
        <begin position="305"/>
        <end position="365"/>
    </location>
</feature>
<keyword evidence="7" id="KW-1185">Reference proteome</keyword>
<reference evidence="6 7" key="1">
    <citation type="journal article" date="2017" name="Genome Announc.">
        <title>Genome sequence of the saprophytic ascomycete Epicoccum nigrum ICMP 19927 strain isolated from New Zealand.</title>
        <authorList>
            <person name="Fokin M."/>
            <person name="Fleetwood D."/>
            <person name="Weir B.S."/>
            <person name="Villas-Boas S.G."/>
        </authorList>
    </citation>
    <scope>NUCLEOTIDE SEQUENCE [LARGE SCALE GENOMIC DNA]</scope>
    <source>
        <strain evidence="6 7">ICMP 19927</strain>
    </source>
</reference>
<evidence type="ECO:0000313" key="6">
    <source>
        <dbReference type="EMBL" id="OSS44329.1"/>
    </source>
</evidence>